<accession>A0ABR2VVC4</accession>
<dbReference type="SUPFAM" id="SSF52058">
    <property type="entry name" value="L domain-like"/>
    <property type="match status" value="1"/>
</dbReference>
<reference evidence="1 2" key="1">
    <citation type="submission" date="2023-04" db="EMBL/GenBank/DDBJ databases">
        <title>Genome of Basidiobolus ranarum AG-B5.</title>
        <authorList>
            <person name="Stajich J.E."/>
            <person name="Carter-House D."/>
            <person name="Gryganskyi A."/>
        </authorList>
    </citation>
    <scope>NUCLEOTIDE SEQUENCE [LARGE SCALE GENOMIC DNA]</scope>
    <source>
        <strain evidence="1 2">AG-B5</strain>
    </source>
</reference>
<dbReference type="Gene3D" id="3.80.10.10">
    <property type="entry name" value="Ribonuclease Inhibitor"/>
    <property type="match status" value="1"/>
</dbReference>
<protein>
    <submittedName>
        <fullName evidence="1">Uncharacterized protein</fullName>
    </submittedName>
</protein>
<name>A0ABR2VVC4_9FUNG</name>
<keyword evidence="2" id="KW-1185">Reference proteome</keyword>
<comment type="caution">
    <text evidence="1">The sequence shown here is derived from an EMBL/GenBank/DDBJ whole genome shotgun (WGS) entry which is preliminary data.</text>
</comment>
<dbReference type="InterPro" id="IPR053213">
    <property type="entry name" value="RLP29"/>
</dbReference>
<sequence length="132" mass="15069">MLFKITIYLPTILYYSSATSSLNEDYTYLVNSSFTDISVDLGNDKDQPRDCCLFLGIICENNRVAQLVFMGNITGKLPNDLGKLDYLSGITFVDTKVTGLIPSSISNLRRLKYLQVKIKILEVLFYCRFWNN</sequence>
<dbReference type="PANTHER" id="PTHR48009:SF4">
    <property type="entry name" value="LEUCINE-RICH REPEAT (LRR) FAMILY PROTEIN"/>
    <property type="match status" value="1"/>
</dbReference>
<organism evidence="1 2">
    <name type="scientific">Basidiobolus ranarum</name>
    <dbReference type="NCBI Taxonomy" id="34480"/>
    <lineage>
        <taxon>Eukaryota</taxon>
        <taxon>Fungi</taxon>
        <taxon>Fungi incertae sedis</taxon>
        <taxon>Zoopagomycota</taxon>
        <taxon>Entomophthoromycotina</taxon>
        <taxon>Basidiobolomycetes</taxon>
        <taxon>Basidiobolales</taxon>
        <taxon>Basidiobolaceae</taxon>
        <taxon>Basidiobolus</taxon>
    </lineage>
</organism>
<dbReference type="PANTHER" id="PTHR48009">
    <property type="entry name" value="LEUCINE-RICH REPEAT (LRR) FAMILY PROTEIN"/>
    <property type="match status" value="1"/>
</dbReference>
<evidence type="ECO:0000313" key="1">
    <source>
        <dbReference type="EMBL" id="KAK9703769.1"/>
    </source>
</evidence>
<dbReference type="Proteomes" id="UP001479436">
    <property type="component" value="Unassembled WGS sequence"/>
</dbReference>
<dbReference type="InterPro" id="IPR032675">
    <property type="entry name" value="LRR_dom_sf"/>
</dbReference>
<evidence type="ECO:0000313" key="2">
    <source>
        <dbReference type="Proteomes" id="UP001479436"/>
    </source>
</evidence>
<gene>
    <name evidence="1" type="ORF">K7432_010546</name>
</gene>
<proteinExistence type="predicted"/>
<dbReference type="EMBL" id="JASJQH010007609">
    <property type="protein sequence ID" value="KAK9703769.1"/>
    <property type="molecule type" value="Genomic_DNA"/>
</dbReference>